<proteinExistence type="predicted"/>
<evidence type="ECO:0000313" key="2">
    <source>
        <dbReference type="Proteomes" id="UP001163046"/>
    </source>
</evidence>
<dbReference type="PANTHER" id="PTHR46302:SF3">
    <property type="entry name" value="DOUBLECORTIN DOMAIN-CONTAINING PROTEIN 1"/>
    <property type="match status" value="1"/>
</dbReference>
<name>A0A9W9YWY0_9CNID</name>
<evidence type="ECO:0000313" key="1">
    <source>
        <dbReference type="EMBL" id="KAJ7370940.1"/>
    </source>
</evidence>
<organism evidence="1 2">
    <name type="scientific">Desmophyllum pertusum</name>
    <dbReference type="NCBI Taxonomy" id="174260"/>
    <lineage>
        <taxon>Eukaryota</taxon>
        <taxon>Metazoa</taxon>
        <taxon>Cnidaria</taxon>
        <taxon>Anthozoa</taxon>
        <taxon>Hexacorallia</taxon>
        <taxon>Scleractinia</taxon>
        <taxon>Caryophylliina</taxon>
        <taxon>Caryophylliidae</taxon>
        <taxon>Desmophyllum</taxon>
    </lineage>
</organism>
<dbReference type="GO" id="GO:1902412">
    <property type="term" value="P:regulation of mitotic cytokinesis"/>
    <property type="evidence" value="ECO:0007669"/>
    <property type="project" value="InterPro"/>
</dbReference>
<dbReference type="PANTHER" id="PTHR46302">
    <property type="entry name" value="DOUBLECORTIN DOMAIN-CONTAINING PROTEIN 1"/>
    <property type="match status" value="1"/>
</dbReference>
<feature type="non-terminal residue" evidence="1">
    <location>
        <position position="1"/>
    </location>
</feature>
<dbReference type="GO" id="GO:0030496">
    <property type="term" value="C:midbody"/>
    <property type="evidence" value="ECO:0007669"/>
    <property type="project" value="TreeGrafter"/>
</dbReference>
<protein>
    <submittedName>
        <fullName evidence="1">Uncharacterized protein</fullName>
    </submittedName>
</protein>
<dbReference type="InterPro" id="IPR043188">
    <property type="entry name" value="DCDC1"/>
</dbReference>
<dbReference type="AlphaFoldDB" id="A0A9W9YWY0"/>
<dbReference type="OrthoDB" id="9999986at2759"/>
<dbReference type="EMBL" id="MU826853">
    <property type="protein sequence ID" value="KAJ7370940.1"/>
    <property type="molecule type" value="Genomic_DNA"/>
</dbReference>
<gene>
    <name evidence="1" type="ORF">OS493_028550</name>
</gene>
<reference evidence="1" key="1">
    <citation type="submission" date="2023-01" db="EMBL/GenBank/DDBJ databases">
        <title>Genome assembly of the deep-sea coral Lophelia pertusa.</title>
        <authorList>
            <person name="Herrera S."/>
            <person name="Cordes E."/>
        </authorList>
    </citation>
    <scope>NUCLEOTIDE SEQUENCE</scope>
    <source>
        <strain evidence="1">USNM1676648</strain>
        <tissue evidence="1">Polyp</tissue>
    </source>
</reference>
<accession>A0A9W9YWY0</accession>
<sequence>LYVAHGRFLLPYAPPVKRPSQKKVVMTVCYMIVSGAKFQTTLWKKHKSTTYIDAIVYQMCLSGDLLLTNASILARNKLALVIPLITKGLSWICSWIGALMLLACHLRQEGCTLKVEKKLAVYQNSERNDLVYVTCGEPWSDPKLSYSEQQRRAVLANLAADISHIRQYCTLRDPSGIFRTAPS</sequence>
<comment type="caution">
    <text evidence="1">The sequence shown here is derived from an EMBL/GenBank/DDBJ whole genome shotgun (WGS) entry which is preliminary data.</text>
</comment>
<keyword evidence="2" id="KW-1185">Reference proteome</keyword>
<dbReference type="Proteomes" id="UP001163046">
    <property type="component" value="Unassembled WGS sequence"/>
</dbReference>
<dbReference type="GO" id="GO:0008017">
    <property type="term" value="F:microtubule binding"/>
    <property type="evidence" value="ECO:0007669"/>
    <property type="project" value="InterPro"/>
</dbReference>